<dbReference type="HOGENOM" id="CLU_1163920_0_0_11"/>
<dbReference type="SUPFAM" id="SSF52266">
    <property type="entry name" value="SGNH hydrolase"/>
    <property type="match status" value="1"/>
</dbReference>
<evidence type="ECO:0000313" key="4">
    <source>
        <dbReference type="Proteomes" id="UP000009888"/>
    </source>
</evidence>
<organism evidence="3 4">
    <name type="scientific">Actinobaculum massiliense ACS-171-V-Col2</name>
    <dbReference type="NCBI Taxonomy" id="883066"/>
    <lineage>
        <taxon>Bacteria</taxon>
        <taxon>Bacillati</taxon>
        <taxon>Actinomycetota</taxon>
        <taxon>Actinomycetes</taxon>
        <taxon>Actinomycetales</taxon>
        <taxon>Actinomycetaceae</taxon>
        <taxon>Actinobaculum</taxon>
    </lineage>
</organism>
<dbReference type="eggNOG" id="COG2755">
    <property type="taxonomic scope" value="Bacteria"/>
</dbReference>
<proteinExistence type="predicted"/>
<name>K9F1A7_9ACTO</name>
<dbReference type="EMBL" id="AGWL01000005">
    <property type="protein sequence ID" value="EKU95255.1"/>
    <property type="molecule type" value="Genomic_DNA"/>
</dbReference>
<dbReference type="GO" id="GO:0006629">
    <property type="term" value="P:lipid metabolic process"/>
    <property type="evidence" value="ECO:0007669"/>
    <property type="project" value="TreeGrafter"/>
</dbReference>
<dbReference type="GO" id="GO:0016788">
    <property type="term" value="F:hydrolase activity, acting on ester bonds"/>
    <property type="evidence" value="ECO:0007669"/>
    <property type="project" value="InterPro"/>
</dbReference>
<dbReference type="InterPro" id="IPR037460">
    <property type="entry name" value="SEST-like"/>
</dbReference>
<keyword evidence="4" id="KW-1185">Reference proteome</keyword>
<dbReference type="InterPro" id="IPR036514">
    <property type="entry name" value="SGNH_hydro_sf"/>
</dbReference>
<comment type="caution">
    <text evidence="3">The sequence shown here is derived from an EMBL/GenBank/DDBJ whole genome shotgun (WGS) entry which is preliminary data.</text>
</comment>
<evidence type="ECO:0000313" key="3">
    <source>
        <dbReference type="EMBL" id="EKU95255.1"/>
    </source>
</evidence>
<dbReference type="STRING" id="202789.GCA_001457435_01103"/>
<feature type="region of interest" description="Disordered" evidence="2">
    <location>
        <begin position="19"/>
        <end position="74"/>
    </location>
</feature>
<evidence type="ECO:0008006" key="5">
    <source>
        <dbReference type="Google" id="ProtNLM"/>
    </source>
</evidence>
<evidence type="ECO:0000256" key="2">
    <source>
        <dbReference type="SAM" id="MobiDB-lite"/>
    </source>
</evidence>
<feature type="disulfide bond" evidence="1">
    <location>
        <begin position="171"/>
        <end position="184"/>
    </location>
</feature>
<gene>
    <name evidence="3" type="ORF">HMPREF9233_01016</name>
</gene>
<dbReference type="RefSeq" id="WP_007001222.1">
    <property type="nucleotide sequence ID" value="NZ_JH992955.1"/>
</dbReference>
<protein>
    <recommendedName>
        <fullName evidence="5">SGNH hydrolase-type esterase domain-containing protein</fullName>
    </recommendedName>
</protein>
<sequence>MRMTDSLASKSALFMNDAVHGLDPRNGNTASTHPTRAIQPVPGPANRATHSTGARREAHAARAPRGAAGPLTAIGDSYSSGEGAGPYMGDGDYLPCHRSLKTYGAVPGGSDTNIYACSGAIMYDTWLSGHKTGQPHPAQTDQMKIHGEAPGVGLLTIGGNDIGFANVVTKCLMGRCDEPTDQKCILEDARAQQAMTAVSYRHILDAMNTPEFIHARVGQLAPLVVSPYPKLLPTQPNG</sequence>
<keyword evidence="1" id="KW-1015">Disulfide bond</keyword>
<dbReference type="PATRIC" id="fig|883066.3.peg.1058"/>
<dbReference type="PANTHER" id="PTHR37981">
    <property type="entry name" value="LIPASE 2"/>
    <property type="match status" value="1"/>
</dbReference>
<accession>K9F1A7</accession>
<dbReference type="PANTHER" id="PTHR37981:SF1">
    <property type="entry name" value="SGNH HYDROLASE-TYPE ESTERASE DOMAIN-CONTAINING PROTEIN"/>
    <property type="match status" value="1"/>
</dbReference>
<dbReference type="AlphaFoldDB" id="K9F1A7"/>
<dbReference type="Proteomes" id="UP000009888">
    <property type="component" value="Unassembled WGS sequence"/>
</dbReference>
<dbReference type="Gene3D" id="3.40.50.1110">
    <property type="entry name" value="SGNH hydrolase"/>
    <property type="match status" value="1"/>
</dbReference>
<evidence type="ECO:0000256" key="1">
    <source>
        <dbReference type="PIRSR" id="PIRSR637460-2"/>
    </source>
</evidence>
<reference evidence="3 4" key="1">
    <citation type="submission" date="2012-09" db="EMBL/GenBank/DDBJ databases">
        <title>The Genome Sequence of Actinobaculum massiliae ACS-171-V-COL2.</title>
        <authorList>
            <consortium name="The Broad Institute Genome Sequencing Platform"/>
            <person name="Earl A."/>
            <person name="Ward D."/>
            <person name="Feldgarden M."/>
            <person name="Gevers D."/>
            <person name="Saerens B."/>
            <person name="Vaneechoutte M."/>
            <person name="Walker B."/>
            <person name="Young S.K."/>
            <person name="Zeng Q."/>
            <person name="Gargeya S."/>
            <person name="Fitzgerald M."/>
            <person name="Haas B."/>
            <person name="Abouelleil A."/>
            <person name="Alvarado L."/>
            <person name="Arachchi H.M."/>
            <person name="Berlin A."/>
            <person name="Chapman S.B."/>
            <person name="Goldberg J."/>
            <person name="Griggs A."/>
            <person name="Gujja S."/>
            <person name="Hansen M."/>
            <person name="Howarth C."/>
            <person name="Imamovic A."/>
            <person name="Larimer J."/>
            <person name="McCowen C."/>
            <person name="Montmayeur A."/>
            <person name="Murphy C."/>
            <person name="Neiman D."/>
            <person name="Pearson M."/>
            <person name="Priest M."/>
            <person name="Roberts A."/>
            <person name="Saif S."/>
            <person name="Shea T."/>
            <person name="Sisk P."/>
            <person name="Sykes S."/>
            <person name="Wortman J."/>
            <person name="Nusbaum C."/>
            <person name="Birren B."/>
        </authorList>
    </citation>
    <scope>NUCLEOTIDE SEQUENCE [LARGE SCALE GENOMIC DNA]</scope>
    <source>
        <strain evidence="4">ACS-171-V-Col2</strain>
    </source>
</reference>
<feature type="disulfide bond" evidence="1">
    <location>
        <begin position="96"/>
        <end position="117"/>
    </location>
</feature>